<evidence type="ECO:0000313" key="2">
    <source>
        <dbReference type="EMBL" id="KYC65974.1"/>
    </source>
</evidence>
<dbReference type="InterPro" id="IPR027417">
    <property type="entry name" value="P-loop_NTPase"/>
</dbReference>
<protein>
    <recommendedName>
        <fullName evidence="1">Type IV methyl-directed restriction enzyme EcoKMcrB subunit DNA-binding domain-containing protein</fullName>
    </recommendedName>
</protein>
<name>A0A150KAR2_HEYCO</name>
<dbReference type="PATRIC" id="fig|1398.25.peg.162"/>
<sequence>MSDKIIDCLQKVMNEYIAAKRENFGSHALGNYVRKEIPKNFKGLSFFDESNYTITGSVGQGNWAFVPWIAIMNNKVTSSTQRGYYIGYLFSEDMKSVYLTIAQGVTESSKEEMIKTKEDIHRLIHPTSRIQKDDQIYLGTSSKAKKYAFSTAAYIRYGKENMPDEEQLEADLKEMLHLYEKYINIKNNKHIEYALQPQTKMVIEDKKMYMPDSDLVTHIHHYIISKGFYYTRAEVVNFYLSLRTKPFVILSGISGTGKTKMLQWFAESLGATEGNGQFALIPVRPDWNDGSDLLGYTDIKGDFIEGPLTKVIRKALDHPDFPYFVLLDEMNLARVEYYFSDILSVMESRRWEGGKIISSQLFPRNEYIRLTLPNNLYIIGTVNMDETTHPFSKKVLDRANTIEFNRVQLDYFDFLEAGDPVESLTITQDRLQSKYLYLKEVFQEHREMVEKATEVLVEINKALQLTNAQVGYRVRDEICFYLAYNEEGHLMEFEEALDHCILQKILPRIAGSDSRVDRMLRSLYTIFTNRQYDEQSPDIENAKYPRSAEKVVEMLRRLEEDGFTSFWVS</sequence>
<dbReference type="RefSeq" id="WP_061575365.1">
    <property type="nucleotide sequence ID" value="NZ_LQYI01000084.1"/>
</dbReference>
<dbReference type="Gene3D" id="3.30.920.90">
    <property type="match status" value="1"/>
</dbReference>
<dbReference type="PANTHER" id="PTHR37291:SF1">
    <property type="entry name" value="TYPE IV METHYL-DIRECTED RESTRICTION ENZYME ECOKMCRB SUBUNIT"/>
    <property type="match status" value="1"/>
</dbReference>
<dbReference type="Gene3D" id="3.40.50.300">
    <property type="entry name" value="P-loop containing nucleotide triphosphate hydrolases"/>
    <property type="match status" value="1"/>
</dbReference>
<dbReference type="SUPFAM" id="SSF52540">
    <property type="entry name" value="P-loop containing nucleoside triphosphate hydrolases"/>
    <property type="match status" value="1"/>
</dbReference>
<dbReference type="PANTHER" id="PTHR37291">
    <property type="entry name" value="5-METHYLCYTOSINE-SPECIFIC RESTRICTION ENZYME B"/>
    <property type="match status" value="1"/>
</dbReference>
<proteinExistence type="predicted"/>
<dbReference type="AlphaFoldDB" id="A0A150KAR2"/>
<dbReference type="Proteomes" id="UP000075304">
    <property type="component" value="Unassembled WGS sequence"/>
</dbReference>
<dbReference type="InterPro" id="IPR052934">
    <property type="entry name" value="Methyl-DNA_Rec/Restrict_Enz"/>
</dbReference>
<dbReference type="REBASE" id="149553">
    <property type="entry name" value="Bco4099McrBP"/>
</dbReference>
<organism evidence="2 3">
    <name type="scientific">Heyndrickxia coagulans</name>
    <name type="common">Weizmannia coagulans</name>
    <dbReference type="NCBI Taxonomy" id="1398"/>
    <lineage>
        <taxon>Bacteria</taxon>
        <taxon>Bacillati</taxon>
        <taxon>Bacillota</taxon>
        <taxon>Bacilli</taxon>
        <taxon>Bacillales</taxon>
        <taxon>Bacillaceae</taxon>
        <taxon>Heyndrickxia</taxon>
    </lineage>
</organism>
<reference evidence="2 3" key="1">
    <citation type="submission" date="2016-01" db="EMBL/GenBank/DDBJ databases">
        <title>Genome Sequences of Twelve Sporeforming Bacillus Species Isolated from Foods.</title>
        <authorList>
            <person name="Berendsen E.M."/>
            <person name="Wells-Bennik M.H."/>
            <person name="Krawcyk A.O."/>
            <person name="De Jong A."/>
            <person name="Holsappel S."/>
            <person name="Eijlander R.T."/>
            <person name="Kuipers O.P."/>
        </authorList>
    </citation>
    <scope>NUCLEOTIDE SEQUENCE [LARGE SCALE GENOMIC DNA]</scope>
    <source>
        <strain evidence="2 3">B4099</strain>
    </source>
</reference>
<comment type="caution">
    <text evidence="2">The sequence shown here is derived from an EMBL/GenBank/DDBJ whole genome shotgun (WGS) entry which is preliminary data.</text>
</comment>
<feature type="domain" description="Type IV methyl-directed restriction enzyme EcoKMcrB subunit DNA-binding" evidence="1">
    <location>
        <begin position="11"/>
        <end position="183"/>
    </location>
</feature>
<evidence type="ECO:0000313" key="3">
    <source>
        <dbReference type="Proteomes" id="UP000075304"/>
    </source>
</evidence>
<dbReference type="InterPro" id="IPR021961">
    <property type="entry name" value="McrB_DNA-bd"/>
</dbReference>
<dbReference type="Pfam" id="PF12102">
    <property type="entry name" value="MrcB_N"/>
    <property type="match status" value="1"/>
</dbReference>
<accession>A0A150KAR2</accession>
<evidence type="ECO:0000259" key="1">
    <source>
        <dbReference type="Pfam" id="PF12102"/>
    </source>
</evidence>
<gene>
    <name evidence="2" type="ORF">B4099_3741</name>
</gene>
<dbReference type="EMBL" id="LQYI01000084">
    <property type="protein sequence ID" value="KYC65974.1"/>
    <property type="molecule type" value="Genomic_DNA"/>
</dbReference>